<dbReference type="AlphaFoldDB" id="A0AA45WNS5"/>
<protein>
    <submittedName>
        <fullName evidence="1">Uncharacterized protein</fullName>
    </submittedName>
</protein>
<dbReference type="EMBL" id="FXTX01000019">
    <property type="protein sequence ID" value="SMP19309.1"/>
    <property type="molecule type" value="Genomic_DNA"/>
</dbReference>
<keyword evidence="2" id="KW-1185">Reference proteome</keyword>
<reference evidence="1" key="1">
    <citation type="submission" date="2017-05" db="EMBL/GenBank/DDBJ databases">
        <authorList>
            <person name="Varghese N."/>
            <person name="Submissions S."/>
        </authorList>
    </citation>
    <scope>NUCLEOTIDE SEQUENCE</scope>
    <source>
        <strain evidence="1">DSM 18763</strain>
    </source>
</reference>
<sequence>MWFLLGFGAIAILGLLALAGADSNRNCNYYDCWMWRDDNDDYDWLNNNDDDDWW</sequence>
<evidence type="ECO:0000313" key="1">
    <source>
        <dbReference type="EMBL" id="SMP19309.1"/>
    </source>
</evidence>
<dbReference type="Proteomes" id="UP001157947">
    <property type="component" value="Unassembled WGS sequence"/>
</dbReference>
<proteinExistence type="predicted"/>
<name>A0AA45WNS5_9AQUI</name>
<organism evidence="1 2">
    <name type="scientific">Venenivibrio stagnispumantis</name>
    <dbReference type="NCBI Taxonomy" id="407998"/>
    <lineage>
        <taxon>Bacteria</taxon>
        <taxon>Pseudomonadati</taxon>
        <taxon>Aquificota</taxon>
        <taxon>Aquificia</taxon>
        <taxon>Aquificales</taxon>
        <taxon>Hydrogenothermaceae</taxon>
        <taxon>Venenivibrio</taxon>
    </lineage>
</organism>
<comment type="caution">
    <text evidence="1">The sequence shown here is derived from an EMBL/GenBank/DDBJ whole genome shotgun (WGS) entry which is preliminary data.</text>
</comment>
<evidence type="ECO:0000313" key="2">
    <source>
        <dbReference type="Proteomes" id="UP001157947"/>
    </source>
</evidence>
<gene>
    <name evidence="1" type="ORF">SAMN06264868_11914</name>
</gene>
<accession>A0AA45WNS5</accession>